<dbReference type="Gene3D" id="3.40.50.300">
    <property type="entry name" value="P-loop containing nucleotide triphosphate hydrolases"/>
    <property type="match status" value="1"/>
</dbReference>
<feature type="domain" description="4Fe-4S ferredoxin-type" evidence="1">
    <location>
        <begin position="87"/>
        <end position="115"/>
    </location>
</feature>
<dbReference type="SUPFAM" id="SSF52540">
    <property type="entry name" value="P-loop containing nucleoside triphosphate hydrolases"/>
    <property type="match status" value="1"/>
</dbReference>
<dbReference type="PANTHER" id="PTHR43063">
    <property type="entry name" value="4FE-4S CLUSTER CONTAINING PARA FAMILY ATPASE PROTEIN"/>
    <property type="match status" value="1"/>
</dbReference>
<gene>
    <name evidence="2" type="ordered locus">Mhar_1499</name>
</gene>
<dbReference type="AlphaFoldDB" id="G7WP22"/>
<feature type="domain" description="4Fe-4S ferredoxin-type" evidence="1">
    <location>
        <begin position="57"/>
        <end position="86"/>
    </location>
</feature>
<keyword evidence="3" id="KW-1185">Reference proteome</keyword>
<evidence type="ECO:0000259" key="1">
    <source>
        <dbReference type="PROSITE" id="PS51379"/>
    </source>
</evidence>
<dbReference type="Pfam" id="PF00037">
    <property type="entry name" value="Fer4"/>
    <property type="match status" value="2"/>
</dbReference>
<proteinExistence type="predicted"/>
<dbReference type="PATRIC" id="fig|1110509.7.peg.1674"/>
<organism evidence="2 3">
    <name type="scientific">Methanothrix harundinacea (strain 6Ac)</name>
    <name type="common">Methanosaeta harundinacea</name>
    <dbReference type="NCBI Taxonomy" id="1110509"/>
    <lineage>
        <taxon>Archaea</taxon>
        <taxon>Methanobacteriati</taxon>
        <taxon>Methanobacteriota</taxon>
        <taxon>Stenosarchaea group</taxon>
        <taxon>Methanomicrobia</taxon>
        <taxon>Methanotrichales</taxon>
        <taxon>Methanotrichaceae</taxon>
        <taxon>Methanothrix</taxon>
    </lineage>
</organism>
<dbReference type="Proteomes" id="UP000005877">
    <property type="component" value="Chromosome"/>
</dbReference>
<dbReference type="InterPro" id="IPR017896">
    <property type="entry name" value="4Fe4S_Fe-S-bd"/>
</dbReference>
<dbReference type="SUPFAM" id="SSF54862">
    <property type="entry name" value="4Fe-4S ferredoxins"/>
    <property type="match status" value="1"/>
</dbReference>
<dbReference type="PROSITE" id="PS51379">
    <property type="entry name" value="4FE4S_FER_2"/>
    <property type="match status" value="2"/>
</dbReference>
<dbReference type="GO" id="GO:0016491">
    <property type="term" value="F:oxidoreductase activity"/>
    <property type="evidence" value="ECO:0007669"/>
    <property type="project" value="UniProtKB-ARBA"/>
</dbReference>
<dbReference type="Pfam" id="PF01656">
    <property type="entry name" value="CbiA"/>
    <property type="match status" value="1"/>
</dbReference>
<dbReference type="InterPro" id="IPR027417">
    <property type="entry name" value="P-loop_NTPase"/>
</dbReference>
<reference evidence="2 3" key="1">
    <citation type="journal article" date="2012" name="PLoS ONE">
        <title>The genome characteristics and predicted function of methyl-group oxidation pathway in the obligate aceticlastic methanogens, Methanosaeta spp.</title>
        <authorList>
            <person name="Zhu J."/>
            <person name="Zheng H."/>
            <person name="Ai G."/>
            <person name="Zhang G."/>
            <person name="Liu D."/>
            <person name="Liu X."/>
            <person name="Dong X."/>
        </authorList>
    </citation>
    <scope>NUCLEOTIDE SEQUENCE [LARGE SCALE GENOMIC DNA]</scope>
    <source>
        <strain evidence="2 3">6Ac</strain>
    </source>
</reference>
<dbReference type="Gene3D" id="3.30.70.20">
    <property type="match status" value="1"/>
</dbReference>
<dbReference type="EMBL" id="CP003117">
    <property type="protein sequence ID" value="AET64863.1"/>
    <property type="molecule type" value="Genomic_DNA"/>
</dbReference>
<dbReference type="InterPro" id="IPR017900">
    <property type="entry name" value="4Fe4S_Fe_S_CS"/>
</dbReference>
<dbReference type="PROSITE" id="PS00198">
    <property type="entry name" value="4FE4S_FER_1"/>
    <property type="match status" value="1"/>
</dbReference>
<dbReference type="STRING" id="1110509.Mhar_1499"/>
<evidence type="ECO:0000313" key="3">
    <source>
        <dbReference type="Proteomes" id="UP000005877"/>
    </source>
</evidence>
<dbReference type="InterPro" id="IPR002586">
    <property type="entry name" value="CobQ/CobB/MinD/ParA_Nub-bd_dom"/>
</dbReference>
<evidence type="ECO:0000313" key="2">
    <source>
        <dbReference type="EMBL" id="AET64863.1"/>
    </source>
</evidence>
<name>G7WP22_METH6</name>
<dbReference type="KEGG" id="mhi:Mhar_1499"/>
<protein>
    <submittedName>
        <fullName evidence="2">Iron sulfur cluster/nucleotide binding domain protein</fullName>
    </submittedName>
</protein>
<dbReference type="HOGENOM" id="CLU_067767_0_0_2"/>
<dbReference type="PANTHER" id="PTHR43063:SF1">
    <property type="entry name" value="4FE-4S CLUSTER CONTAINING PARA FAMILY ATPASE PROTEIN"/>
    <property type="match status" value="1"/>
</dbReference>
<dbReference type="CDD" id="cd03110">
    <property type="entry name" value="SIMIBI_bact_arch"/>
    <property type="match status" value="1"/>
</dbReference>
<sequence length="276" mass="29975">MISVASGKGGTGKTLVATNLAASIGSVELLDCDVEEPNSYLFFPDLEERESSDCNVPIPVIDEDRCTRCGRCSEFCAYHALAVFPKEVLLFPELCHGCGGCDLVCPEGAVSMGTRAIGKIHRARSGGVRLLWGELFIGEPMATPLIRAVKAEARGDLLLVDSPPGTACPVIEAVRGSDFCLLVTEPTPFGLYDLSIAVQVVRRMEIPCGVVVNRSGIGDRGVYDYCEREGIPILLEIPMKREIAELTSRGALFSKVMVEWQEKFVHLLERIEEAAK</sequence>
<accession>G7WP22</accession>